<evidence type="ECO:0000313" key="6">
    <source>
        <dbReference type="EMBL" id="MBS7458654.1"/>
    </source>
</evidence>
<dbReference type="Proteomes" id="UP000675747">
    <property type="component" value="Unassembled WGS sequence"/>
</dbReference>
<organism evidence="5">
    <name type="scientific">Coralloluteibacterium stylophorae</name>
    <dbReference type="NCBI Taxonomy" id="1776034"/>
    <lineage>
        <taxon>Bacteria</taxon>
        <taxon>Pseudomonadati</taxon>
        <taxon>Pseudomonadota</taxon>
        <taxon>Gammaproteobacteria</taxon>
        <taxon>Lysobacterales</taxon>
        <taxon>Lysobacteraceae</taxon>
        <taxon>Coralloluteibacterium</taxon>
    </lineage>
</organism>
<dbReference type="NCBIfam" id="TIGR00254">
    <property type="entry name" value="GGDEF"/>
    <property type="match status" value="1"/>
</dbReference>
<dbReference type="EMBL" id="JAGQFT010000075">
    <property type="protein sequence ID" value="MBR0562793.1"/>
    <property type="molecule type" value="Genomic_DNA"/>
</dbReference>
<dbReference type="SMART" id="SM00065">
    <property type="entry name" value="GAF"/>
    <property type="match status" value="1"/>
</dbReference>
<dbReference type="GO" id="GO:0005886">
    <property type="term" value="C:plasma membrane"/>
    <property type="evidence" value="ECO:0007669"/>
    <property type="project" value="TreeGrafter"/>
</dbReference>
<dbReference type="InterPro" id="IPR043128">
    <property type="entry name" value="Rev_trsase/Diguanyl_cyclase"/>
</dbReference>
<gene>
    <name evidence="6" type="ORF">KB893_016050</name>
    <name evidence="5" type="ORF">KB893_09740</name>
</gene>
<proteinExistence type="predicted"/>
<accession>A0A8J8AZZ3</accession>
<evidence type="ECO:0000256" key="2">
    <source>
        <dbReference type="ARBA" id="ARBA00012528"/>
    </source>
</evidence>
<evidence type="ECO:0000313" key="7">
    <source>
        <dbReference type="Proteomes" id="UP000675747"/>
    </source>
</evidence>
<dbReference type="PANTHER" id="PTHR45138:SF9">
    <property type="entry name" value="DIGUANYLATE CYCLASE DGCM-RELATED"/>
    <property type="match status" value="1"/>
</dbReference>
<dbReference type="InterPro" id="IPR050469">
    <property type="entry name" value="Diguanylate_Cyclase"/>
</dbReference>
<dbReference type="SUPFAM" id="SSF55781">
    <property type="entry name" value="GAF domain-like"/>
    <property type="match status" value="1"/>
</dbReference>
<dbReference type="EC" id="2.7.7.65" evidence="2"/>
<dbReference type="FunFam" id="3.30.70.270:FF:000001">
    <property type="entry name" value="Diguanylate cyclase domain protein"/>
    <property type="match status" value="1"/>
</dbReference>
<sequence length="352" mass="38988">MPRDEAARLEALQALAILDTAPEIAYDDLVRIATGICGTPMGTVSLIDADRQWFKARHGVEGQETPRSVSFCGHAILHPDELLIVPDTHTDPRFRDNPMVTGAPHVRFYAGAPVSVDEGQALGTLCVFDTEPKLLSAFQTDALAALARQVGILLRLRRTARELGLQLREQAWYETELRRYQAELESQNATLSELSQTDPLTRLPNRRAFDQALFNALAMRREGDATLAVAVLDIDHFKTINDRHGHAIGDEVLVALAELLRSTAGSRGVFARYGGEEFVYFHPDCSPDSMRRQCDHLRESIQYMQGPVRVTASIGYAVHEPGEDAAALMARADRALYMAKHGGRNRVMTCAR</sequence>
<dbReference type="AlphaFoldDB" id="A0A8J8AZZ3"/>
<dbReference type="Gene3D" id="3.30.450.40">
    <property type="match status" value="1"/>
</dbReference>
<dbReference type="CDD" id="cd01949">
    <property type="entry name" value="GGDEF"/>
    <property type="match status" value="1"/>
</dbReference>
<dbReference type="GO" id="GO:0052621">
    <property type="term" value="F:diguanylate cyclase activity"/>
    <property type="evidence" value="ECO:0007669"/>
    <property type="project" value="UniProtKB-EC"/>
</dbReference>
<dbReference type="InterPro" id="IPR029016">
    <property type="entry name" value="GAF-like_dom_sf"/>
</dbReference>
<dbReference type="GO" id="GO:1902201">
    <property type="term" value="P:negative regulation of bacterial-type flagellum-dependent cell motility"/>
    <property type="evidence" value="ECO:0007669"/>
    <property type="project" value="TreeGrafter"/>
</dbReference>
<dbReference type="SUPFAM" id="SSF55073">
    <property type="entry name" value="Nucleotide cyclase"/>
    <property type="match status" value="1"/>
</dbReference>
<dbReference type="PANTHER" id="PTHR45138">
    <property type="entry name" value="REGULATORY COMPONENTS OF SENSORY TRANSDUCTION SYSTEM"/>
    <property type="match status" value="1"/>
</dbReference>
<dbReference type="Gene3D" id="3.30.70.270">
    <property type="match status" value="1"/>
</dbReference>
<evidence type="ECO:0000259" key="4">
    <source>
        <dbReference type="PROSITE" id="PS50887"/>
    </source>
</evidence>
<name>A0A8J8AZZ3_9GAMM</name>
<reference evidence="6 7" key="1">
    <citation type="journal article" date="2021" name="Microbiol. Resour. Announc.">
        <title>Draft Genome Sequence of Coralloluteibacterium stylophorae LMG 29479T.</title>
        <authorList>
            <person name="Karlyshev A.V."/>
            <person name="Kudryashova E.B."/>
            <person name="Ariskina E.V."/>
            <person name="Conroy A.P."/>
            <person name="Abidueva E.Y."/>
        </authorList>
    </citation>
    <scope>NUCLEOTIDE SEQUENCE [LARGE SCALE GENOMIC DNA]</scope>
    <source>
        <strain evidence="6 7">LMG 29479</strain>
    </source>
</reference>
<dbReference type="SMART" id="SM00267">
    <property type="entry name" value="GGDEF"/>
    <property type="match status" value="1"/>
</dbReference>
<protein>
    <recommendedName>
        <fullName evidence="2">diguanylate cyclase</fullName>
        <ecNumber evidence="2">2.7.7.65</ecNumber>
    </recommendedName>
</protein>
<dbReference type="InterPro" id="IPR029787">
    <property type="entry name" value="Nucleotide_cyclase"/>
</dbReference>
<keyword evidence="7" id="KW-1185">Reference proteome</keyword>
<evidence type="ECO:0000256" key="3">
    <source>
        <dbReference type="ARBA" id="ARBA00034247"/>
    </source>
</evidence>
<dbReference type="Pfam" id="PF00990">
    <property type="entry name" value="GGDEF"/>
    <property type="match status" value="1"/>
</dbReference>
<dbReference type="GO" id="GO:0043709">
    <property type="term" value="P:cell adhesion involved in single-species biofilm formation"/>
    <property type="evidence" value="ECO:0007669"/>
    <property type="project" value="TreeGrafter"/>
</dbReference>
<evidence type="ECO:0000256" key="1">
    <source>
        <dbReference type="ARBA" id="ARBA00001946"/>
    </source>
</evidence>
<dbReference type="EMBL" id="JAGQFT020000013">
    <property type="protein sequence ID" value="MBS7458654.1"/>
    <property type="molecule type" value="Genomic_DNA"/>
</dbReference>
<feature type="domain" description="GGDEF" evidence="4">
    <location>
        <begin position="225"/>
        <end position="352"/>
    </location>
</feature>
<comment type="catalytic activity">
    <reaction evidence="3">
        <text>2 GTP = 3',3'-c-di-GMP + 2 diphosphate</text>
        <dbReference type="Rhea" id="RHEA:24898"/>
        <dbReference type="ChEBI" id="CHEBI:33019"/>
        <dbReference type="ChEBI" id="CHEBI:37565"/>
        <dbReference type="ChEBI" id="CHEBI:58805"/>
        <dbReference type="EC" id="2.7.7.65"/>
    </reaction>
</comment>
<dbReference type="InterPro" id="IPR000160">
    <property type="entry name" value="GGDEF_dom"/>
</dbReference>
<evidence type="ECO:0000313" key="5">
    <source>
        <dbReference type="EMBL" id="MBR0562793.1"/>
    </source>
</evidence>
<dbReference type="Pfam" id="PF01590">
    <property type="entry name" value="GAF"/>
    <property type="match status" value="1"/>
</dbReference>
<dbReference type="InterPro" id="IPR003018">
    <property type="entry name" value="GAF"/>
</dbReference>
<reference evidence="5" key="2">
    <citation type="submission" date="2021-04" db="EMBL/GenBank/DDBJ databases">
        <authorList>
            <person name="Karlyshev A.V."/>
        </authorList>
    </citation>
    <scope>NUCLEOTIDE SEQUENCE</scope>
    <source>
        <strain evidence="5">LMG 29479</strain>
    </source>
</reference>
<comment type="caution">
    <text evidence="5">The sequence shown here is derived from an EMBL/GenBank/DDBJ whole genome shotgun (WGS) entry which is preliminary data.</text>
</comment>
<comment type="cofactor">
    <cofactor evidence="1">
        <name>Mg(2+)</name>
        <dbReference type="ChEBI" id="CHEBI:18420"/>
    </cofactor>
</comment>
<dbReference type="PROSITE" id="PS50887">
    <property type="entry name" value="GGDEF"/>
    <property type="match status" value="1"/>
</dbReference>